<name>A0AAW0NL88_9GOBI</name>
<sequence>MEQEEDFSATDSRSSSGSHTLSEGDDPVPELDSKCSEEDQHLTSCQCVSDLVGHGTSPNDHDQDEEEEDEDEKMDHILFPPPPSLRKNSNPDLALGLNPALKLKRYLSEDGTHIRRRSLGGGLTGKYLLLPSNTQQTSWHPSPETSNLLRMRSLNLGKSDPSLTSSQKELSLPRRGSV</sequence>
<feature type="region of interest" description="Disordered" evidence="1">
    <location>
        <begin position="156"/>
        <end position="178"/>
    </location>
</feature>
<reference evidence="3" key="1">
    <citation type="submission" date="2024-04" db="EMBL/GenBank/DDBJ databases">
        <title>Salinicola lusitanus LLJ914,a marine bacterium isolated from the Okinawa Trough.</title>
        <authorList>
            <person name="Li J."/>
        </authorList>
    </citation>
    <scope>NUCLEOTIDE SEQUENCE [LARGE SCALE GENOMIC DNA]</scope>
</reference>
<evidence type="ECO:0000313" key="3">
    <source>
        <dbReference type="Proteomes" id="UP001460270"/>
    </source>
</evidence>
<proteinExistence type="predicted"/>
<keyword evidence="3" id="KW-1185">Reference proteome</keyword>
<dbReference type="Proteomes" id="UP001460270">
    <property type="component" value="Unassembled WGS sequence"/>
</dbReference>
<gene>
    <name evidence="2" type="ORF">WMY93_021209</name>
</gene>
<comment type="caution">
    <text evidence="2">The sequence shown here is derived from an EMBL/GenBank/DDBJ whole genome shotgun (WGS) entry which is preliminary data.</text>
</comment>
<feature type="compositionally biased region" description="Polar residues" evidence="1">
    <location>
        <begin position="9"/>
        <end position="21"/>
    </location>
</feature>
<accession>A0AAW0NL88</accession>
<feature type="region of interest" description="Disordered" evidence="1">
    <location>
        <begin position="1"/>
        <end position="91"/>
    </location>
</feature>
<organism evidence="2 3">
    <name type="scientific">Mugilogobius chulae</name>
    <name type="common">yellowstripe goby</name>
    <dbReference type="NCBI Taxonomy" id="88201"/>
    <lineage>
        <taxon>Eukaryota</taxon>
        <taxon>Metazoa</taxon>
        <taxon>Chordata</taxon>
        <taxon>Craniata</taxon>
        <taxon>Vertebrata</taxon>
        <taxon>Euteleostomi</taxon>
        <taxon>Actinopterygii</taxon>
        <taxon>Neopterygii</taxon>
        <taxon>Teleostei</taxon>
        <taxon>Neoteleostei</taxon>
        <taxon>Acanthomorphata</taxon>
        <taxon>Gobiaria</taxon>
        <taxon>Gobiiformes</taxon>
        <taxon>Gobioidei</taxon>
        <taxon>Gobiidae</taxon>
        <taxon>Gobionellinae</taxon>
        <taxon>Mugilogobius</taxon>
    </lineage>
</organism>
<dbReference type="EMBL" id="JBBPFD010000015">
    <property type="protein sequence ID" value="KAK7895884.1"/>
    <property type="molecule type" value="Genomic_DNA"/>
</dbReference>
<dbReference type="AlphaFoldDB" id="A0AAW0NL88"/>
<feature type="compositionally biased region" description="Acidic residues" evidence="1">
    <location>
        <begin position="62"/>
        <end position="72"/>
    </location>
</feature>
<feature type="compositionally biased region" description="Basic and acidic residues" evidence="1">
    <location>
        <begin position="31"/>
        <end position="41"/>
    </location>
</feature>
<protein>
    <submittedName>
        <fullName evidence="2">Uncharacterized protein</fullName>
    </submittedName>
</protein>
<evidence type="ECO:0000256" key="1">
    <source>
        <dbReference type="SAM" id="MobiDB-lite"/>
    </source>
</evidence>
<evidence type="ECO:0000313" key="2">
    <source>
        <dbReference type="EMBL" id="KAK7895884.1"/>
    </source>
</evidence>